<dbReference type="Proteomes" id="UP000662637">
    <property type="component" value="Unassembled WGS sequence"/>
</dbReference>
<evidence type="ECO:0000313" key="3">
    <source>
        <dbReference type="EMBL" id="VTJ56837.1"/>
    </source>
</evidence>
<proteinExistence type="predicted"/>
<organism evidence="3 4">
    <name type="scientific">Marmota monax</name>
    <name type="common">Woodchuck</name>
    <dbReference type="NCBI Taxonomy" id="9995"/>
    <lineage>
        <taxon>Eukaryota</taxon>
        <taxon>Metazoa</taxon>
        <taxon>Chordata</taxon>
        <taxon>Craniata</taxon>
        <taxon>Vertebrata</taxon>
        <taxon>Euteleostomi</taxon>
        <taxon>Mammalia</taxon>
        <taxon>Eutheria</taxon>
        <taxon>Euarchontoglires</taxon>
        <taxon>Glires</taxon>
        <taxon>Rodentia</taxon>
        <taxon>Sciuromorpha</taxon>
        <taxon>Sciuridae</taxon>
        <taxon>Xerinae</taxon>
        <taxon>Marmotini</taxon>
        <taxon>Marmota</taxon>
    </lineage>
</organism>
<dbReference type="Proteomes" id="UP000335636">
    <property type="component" value="Unassembled WGS sequence"/>
</dbReference>
<keyword evidence="4" id="KW-1185">Reference proteome</keyword>
<dbReference type="EMBL" id="CABDUW010000070">
    <property type="protein sequence ID" value="VTJ56837.1"/>
    <property type="molecule type" value="Genomic_DNA"/>
</dbReference>
<reference evidence="3 4" key="1">
    <citation type="submission" date="2019-04" db="EMBL/GenBank/DDBJ databases">
        <authorList>
            <person name="Alioto T."/>
            <person name="Alioto T."/>
        </authorList>
    </citation>
    <scope>NUCLEOTIDE SEQUENCE [LARGE SCALE GENOMIC DNA]</scope>
</reference>
<sequence length="84" mass="9423">MDERRIVVQQEKTTATALRTRAVPAPPPRVGTYSGCGGGGSSAGRWRCRHPWVRTRTPDWPPAPVSRWKKVTRKPVPVSFRINC</sequence>
<feature type="region of interest" description="Disordered" evidence="1">
    <location>
        <begin position="23"/>
        <end position="45"/>
    </location>
</feature>
<evidence type="ECO:0000256" key="1">
    <source>
        <dbReference type="SAM" id="MobiDB-lite"/>
    </source>
</evidence>
<dbReference type="AlphaFoldDB" id="A0A5E4AHH8"/>
<reference evidence="2" key="2">
    <citation type="submission" date="2020-08" db="EMBL/GenBank/DDBJ databases">
        <authorList>
            <person name="Shumante A."/>
            <person name="Zimin A.V."/>
            <person name="Puiu D."/>
            <person name="Salzberg S.L."/>
        </authorList>
    </citation>
    <scope>NUCLEOTIDE SEQUENCE</scope>
    <source>
        <strain evidence="2">WC2-LM</strain>
        <tissue evidence="2">Liver</tissue>
    </source>
</reference>
<name>A0A5E4AHH8_MARMO</name>
<gene>
    <name evidence="2" type="ORF">GHT09_016570</name>
    <name evidence="3" type="ORF">MONAX_5E010346</name>
</gene>
<protein>
    <submittedName>
        <fullName evidence="3">Uncharacterized protein</fullName>
    </submittedName>
</protein>
<evidence type="ECO:0000313" key="4">
    <source>
        <dbReference type="Proteomes" id="UP000335636"/>
    </source>
</evidence>
<evidence type="ECO:0000313" key="2">
    <source>
        <dbReference type="EMBL" id="KAF7472468.1"/>
    </source>
</evidence>
<dbReference type="EMBL" id="WJEC01006517">
    <property type="protein sequence ID" value="KAF7472468.1"/>
    <property type="molecule type" value="Genomic_DNA"/>
</dbReference>
<accession>A0A5E4AHH8</accession>